<dbReference type="STRING" id="279058.LT85_2270"/>
<name>A0A0A1F9L0_9BURK</name>
<dbReference type="HOGENOM" id="CLU_140817_0_0_4"/>
<dbReference type="InterPro" id="IPR025874">
    <property type="entry name" value="DZR"/>
</dbReference>
<sequence length="98" mass="10081">MSFFKNLLGRGHHDGGNTSHQQGGKHHGRAQSHGGGLRNDWGNSAANQNICANCNAGNQAGTRFCQQCGNALLPKNCGGCGAVKIAGAKFCGNCGMPQ</sequence>
<organism evidence="3 4">
    <name type="scientific">Collimonas arenae</name>
    <dbReference type="NCBI Taxonomy" id="279058"/>
    <lineage>
        <taxon>Bacteria</taxon>
        <taxon>Pseudomonadati</taxon>
        <taxon>Pseudomonadota</taxon>
        <taxon>Betaproteobacteria</taxon>
        <taxon>Burkholderiales</taxon>
        <taxon>Oxalobacteraceae</taxon>
        <taxon>Collimonas</taxon>
    </lineage>
</organism>
<dbReference type="OrthoDB" id="8708757at2"/>
<evidence type="ECO:0000313" key="4">
    <source>
        <dbReference type="Proteomes" id="UP000030302"/>
    </source>
</evidence>
<dbReference type="KEGG" id="care:LT85_2270"/>
<keyword evidence="4" id="KW-1185">Reference proteome</keyword>
<dbReference type="Proteomes" id="UP000030302">
    <property type="component" value="Chromosome"/>
</dbReference>
<evidence type="ECO:0000256" key="1">
    <source>
        <dbReference type="SAM" id="MobiDB-lite"/>
    </source>
</evidence>
<gene>
    <name evidence="3" type="ORF">LT85_2270</name>
</gene>
<evidence type="ECO:0000313" key="3">
    <source>
        <dbReference type="EMBL" id="AIY41428.1"/>
    </source>
</evidence>
<evidence type="ECO:0000259" key="2">
    <source>
        <dbReference type="Pfam" id="PF12773"/>
    </source>
</evidence>
<dbReference type="EMBL" id="CP009962">
    <property type="protein sequence ID" value="AIY41428.1"/>
    <property type="molecule type" value="Genomic_DNA"/>
</dbReference>
<feature type="region of interest" description="Disordered" evidence="1">
    <location>
        <begin position="10"/>
        <end position="39"/>
    </location>
</feature>
<protein>
    <recommendedName>
        <fullName evidence="2">DZANK-type domain-containing protein</fullName>
    </recommendedName>
</protein>
<accession>A0A0A1F9L0</accession>
<reference evidence="4" key="1">
    <citation type="journal article" date="2014" name="Soil Biol. Biochem.">
        <title>Structure and function of bacterial communities in ageing soils: Insights from the Mendocino ecological staircase.</title>
        <authorList>
            <person name="Uroz S."/>
            <person name="Tech J.J."/>
            <person name="Sawaya N.A."/>
            <person name="Frey-Klett P."/>
            <person name="Leveau J.H.J."/>
        </authorList>
    </citation>
    <scope>NUCLEOTIDE SEQUENCE [LARGE SCALE GENOMIC DNA]</scope>
    <source>
        <strain evidence="4">Cal35</strain>
    </source>
</reference>
<proteinExistence type="predicted"/>
<feature type="domain" description="DZANK-type" evidence="2">
    <location>
        <begin position="51"/>
        <end position="95"/>
    </location>
</feature>
<dbReference type="RefSeq" id="WP_081992274.1">
    <property type="nucleotide sequence ID" value="NZ_CP009962.1"/>
</dbReference>
<dbReference type="Pfam" id="PF12773">
    <property type="entry name" value="DZR"/>
    <property type="match status" value="1"/>
</dbReference>
<dbReference type="AlphaFoldDB" id="A0A0A1F9L0"/>